<dbReference type="InterPro" id="IPR032854">
    <property type="entry name" value="ALKBH3"/>
</dbReference>
<protein>
    <recommendedName>
        <fullName evidence="10">CUE domain-containing protein</fullName>
    </recommendedName>
</protein>
<dbReference type="InterPro" id="IPR037151">
    <property type="entry name" value="AlkB-like_sf"/>
</dbReference>
<dbReference type="Gene3D" id="1.10.8.10">
    <property type="entry name" value="DNA helicase RuvA subunit, C-terminal domain"/>
    <property type="match status" value="1"/>
</dbReference>
<name>A0A6A4ZMU3_APHAT</name>
<keyword evidence="1" id="KW-0479">Metal-binding</keyword>
<dbReference type="SUPFAM" id="SSF46934">
    <property type="entry name" value="UBA-like"/>
    <property type="match status" value="1"/>
</dbReference>
<dbReference type="PROSITE" id="PS51999">
    <property type="entry name" value="ZF_GRF"/>
    <property type="match status" value="1"/>
</dbReference>
<evidence type="ECO:0000313" key="9">
    <source>
        <dbReference type="Proteomes" id="UP000469452"/>
    </source>
</evidence>
<dbReference type="SUPFAM" id="SSF51197">
    <property type="entry name" value="Clavaminate synthase-like"/>
    <property type="match status" value="1"/>
</dbReference>
<dbReference type="PROSITE" id="PS51471">
    <property type="entry name" value="FE2OG_OXY"/>
    <property type="match status" value="1"/>
</dbReference>
<feature type="domain" description="Fe2OG dioxygenase" evidence="6">
    <location>
        <begin position="220"/>
        <end position="346"/>
    </location>
</feature>
<evidence type="ECO:0000256" key="3">
    <source>
        <dbReference type="ARBA" id="ARBA00022833"/>
    </source>
</evidence>
<dbReference type="GO" id="GO:0043130">
    <property type="term" value="F:ubiquitin binding"/>
    <property type="evidence" value="ECO:0007669"/>
    <property type="project" value="InterPro"/>
</dbReference>
<keyword evidence="3" id="KW-0862">Zinc</keyword>
<gene>
    <name evidence="8" type="ORF">AaE_011650</name>
</gene>
<dbReference type="Gene3D" id="2.60.120.590">
    <property type="entry name" value="Alpha-ketoglutarate-dependent dioxygenase AlkB-like"/>
    <property type="match status" value="1"/>
</dbReference>
<evidence type="ECO:0008006" key="10">
    <source>
        <dbReference type="Google" id="ProtNLM"/>
    </source>
</evidence>
<dbReference type="GO" id="GO:0008270">
    <property type="term" value="F:zinc ion binding"/>
    <property type="evidence" value="ECO:0007669"/>
    <property type="project" value="UniProtKB-KW"/>
</dbReference>
<dbReference type="GO" id="GO:0006307">
    <property type="term" value="P:DNA alkylation repair"/>
    <property type="evidence" value="ECO:0007669"/>
    <property type="project" value="InterPro"/>
</dbReference>
<dbReference type="Pfam" id="PF02845">
    <property type="entry name" value="CUE"/>
    <property type="match status" value="1"/>
</dbReference>
<comment type="caution">
    <text evidence="8">The sequence shown here is derived from an EMBL/GenBank/DDBJ whole genome shotgun (WGS) entry which is preliminary data.</text>
</comment>
<proteinExistence type="predicted"/>
<sequence length="423" mass="47073">MATSDFTIATLVDMFPNVPLGRIRTVLASTHGDMDAAIDMLLDPSNARKRKAKPDIRCFFQSQSVARPPPKKVHITSSTPADSLHLAMASLVPWDPAKDPHKPKLLTLHTLSQHVPCLSLQPDFLPHDQASDMLTEIGPRSVRTLMSTEVESPHHTQLYGLEEAQLARKADLYTNTGTAATNMQQFTPMLHAVKDPVEAAVNHALASRVRHPLEAPGPWVANLALGNVYRTSDQSVGSHSDTMTELGPRPTIASLTLGAERVFRIKRLATSTTPAQTFNVKLPHNSLLIMFPPFQHLRDDEYNLACVFCVCQECYRHEVPPQQPWQVKVHPVAGETRVNLTFRMMRANYVRHMPQCRCGKPAVLRTANRPSKKHVGEYFYMCAGSVPASCSYFCWLRDRLPLLLEGAATATASRDYDVDDQKS</sequence>
<dbReference type="InterPro" id="IPR010666">
    <property type="entry name" value="Znf_GRF"/>
</dbReference>
<evidence type="ECO:0000256" key="1">
    <source>
        <dbReference type="ARBA" id="ARBA00022723"/>
    </source>
</evidence>
<dbReference type="InterPro" id="IPR009060">
    <property type="entry name" value="UBA-like_sf"/>
</dbReference>
<reference evidence="8 9" key="1">
    <citation type="submission" date="2019-06" db="EMBL/GenBank/DDBJ databases">
        <title>Genomics analysis of Aphanomyces spp. identifies a new class of oomycete effector associated with host adaptation.</title>
        <authorList>
            <person name="Gaulin E."/>
        </authorList>
    </citation>
    <scope>NUCLEOTIDE SEQUENCE [LARGE SCALE GENOMIC DNA]</scope>
    <source>
        <strain evidence="8 9">E</strain>
    </source>
</reference>
<dbReference type="Pfam" id="PF06839">
    <property type="entry name" value="Zn_ribbon_GRF"/>
    <property type="match status" value="1"/>
</dbReference>
<dbReference type="Pfam" id="PF13532">
    <property type="entry name" value="2OG-FeII_Oxy_2"/>
    <property type="match status" value="1"/>
</dbReference>
<evidence type="ECO:0000256" key="2">
    <source>
        <dbReference type="ARBA" id="ARBA00022771"/>
    </source>
</evidence>
<dbReference type="GO" id="GO:0051213">
    <property type="term" value="F:dioxygenase activity"/>
    <property type="evidence" value="ECO:0007669"/>
    <property type="project" value="InterPro"/>
</dbReference>
<dbReference type="PANTHER" id="PTHR31212:SF4">
    <property type="entry name" value="ALPHA-KETOGLUTARATE-DEPENDENT DIOXYGENASE ALKB HOMOLOG 3"/>
    <property type="match status" value="1"/>
</dbReference>
<dbReference type="InterPro" id="IPR005123">
    <property type="entry name" value="Oxoglu/Fe-dep_dioxygenase_dom"/>
</dbReference>
<accession>A0A6A4ZMU3</accession>
<dbReference type="PROSITE" id="PS51140">
    <property type="entry name" value="CUE"/>
    <property type="match status" value="1"/>
</dbReference>
<feature type="domain" description="GRF-type" evidence="7">
    <location>
        <begin position="356"/>
        <end position="399"/>
    </location>
</feature>
<dbReference type="PANTHER" id="PTHR31212">
    <property type="entry name" value="ALPHA-KETOGLUTARATE-DEPENDENT DIOXYGENASE ALKB HOMOLOG 3"/>
    <property type="match status" value="1"/>
</dbReference>
<dbReference type="EMBL" id="VJMI01017347">
    <property type="protein sequence ID" value="KAF0714095.1"/>
    <property type="molecule type" value="Genomic_DNA"/>
</dbReference>
<feature type="domain" description="CUE" evidence="5">
    <location>
        <begin position="3"/>
        <end position="46"/>
    </location>
</feature>
<dbReference type="InterPro" id="IPR003892">
    <property type="entry name" value="CUE"/>
</dbReference>
<keyword evidence="2 4" id="KW-0863">Zinc-finger</keyword>
<dbReference type="Proteomes" id="UP000469452">
    <property type="component" value="Unassembled WGS sequence"/>
</dbReference>
<evidence type="ECO:0000259" key="7">
    <source>
        <dbReference type="PROSITE" id="PS51999"/>
    </source>
</evidence>
<dbReference type="InterPro" id="IPR027450">
    <property type="entry name" value="AlkB-like"/>
</dbReference>
<evidence type="ECO:0000256" key="4">
    <source>
        <dbReference type="PROSITE-ProRule" id="PRU01343"/>
    </source>
</evidence>
<evidence type="ECO:0000313" key="8">
    <source>
        <dbReference type="EMBL" id="KAF0714095.1"/>
    </source>
</evidence>
<dbReference type="AlphaFoldDB" id="A0A6A4ZMU3"/>
<evidence type="ECO:0000259" key="6">
    <source>
        <dbReference type="PROSITE" id="PS51471"/>
    </source>
</evidence>
<organism evidence="8 9">
    <name type="scientific">Aphanomyces astaci</name>
    <name type="common">Crayfish plague agent</name>
    <dbReference type="NCBI Taxonomy" id="112090"/>
    <lineage>
        <taxon>Eukaryota</taxon>
        <taxon>Sar</taxon>
        <taxon>Stramenopiles</taxon>
        <taxon>Oomycota</taxon>
        <taxon>Saprolegniomycetes</taxon>
        <taxon>Saprolegniales</taxon>
        <taxon>Verrucalvaceae</taxon>
        <taxon>Aphanomyces</taxon>
    </lineage>
</organism>
<evidence type="ECO:0000259" key="5">
    <source>
        <dbReference type="PROSITE" id="PS51140"/>
    </source>
</evidence>
<dbReference type="SMART" id="SM00546">
    <property type="entry name" value="CUE"/>
    <property type="match status" value="1"/>
</dbReference>
<dbReference type="VEuPathDB" id="FungiDB:H257_03861"/>
<dbReference type="CDD" id="cd14279">
    <property type="entry name" value="CUE"/>
    <property type="match status" value="1"/>
</dbReference>